<evidence type="ECO:0000313" key="15">
    <source>
        <dbReference type="Proteomes" id="UP000078397"/>
    </source>
</evidence>
<comment type="subcellular location">
    <subcellularLocation>
        <location evidence="1">Mitochondrion inner membrane</location>
        <topology evidence="1">Multi-pass membrane protein</topology>
    </subcellularLocation>
</comment>
<dbReference type="GeneID" id="28844292"/>
<dbReference type="GO" id="GO:0005743">
    <property type="term" value="C:mitochondrial inner membrane"/>
    <property type="evidence" value="ECO:0007669"/>
    <property type="project" value="UniProtKB-SubCell"/>
</dbReference>
<proteinExistence type="inferred from homology"/>
<evidence type="ECO:0000256" key="11">
    <source>
        <dbReference type="RuleBase" id="RU361235"/>
    </source>
</evidence>
<feature type="signal peptide" evidence="11">
    <location>
        <begin position="1"/>
        <end position="17"/>
    </location>
</feature>
<keyword evidence="5" id="KW-0812">Transmembrane</keyword>
<evidence type="ECO:0000256" key="6">
    <source>
        <dbReference type="ARBA" id="ARBA00022792"/>
    </source>
</evidence>
<keyword evidence="9" id="KW-0496">Mitochondrion</keyword>
<dbReference type="GO" id="GO:0006850">
    <property type="term" value="P:pyruvate import into mitochondria"/>
    <property type="evidence" value="ECO:0007669"/>
    <property type="project" value="InterPro"/>
</dbReference>
<keyword evidence="11" id="KW-0732">Signal</keyword>
<dbReference type="OrthoDB" id="1697690at2759"/>
<comment type="similarity">
    <text evidence="2 11">Belongs to the type-B carboxylesterase/lipase family.</text>
</comment>
<dbReference type="AlphaFoldDB" id="A0A179G4A7"/>
<keyword evidence="6" id="KW-0999">Mitochondrion inner membrane</keyword>
<keyword evidence="15" id="KW-1185">Reference proteome</keyword>
<evidence type="ECO:0000256" key="8">
    <source>
        <dbReference type="ARBA" id="ARBA00022989"/>
    </source>
</evidence>
<dbReference type="GO" id="GO:0016787">
    <property type="term" value="F:hydrolase activity"/>
    <property type="evidence" value="ECO:0007669"/>
    <property type="project" value="UniProtKB-KW"/>
</dbReference>
<accession>A0A179G4A7</accession>
<dbReference type="InterPro" id="IPR005336">
    <property type="entry name" value="MPC"/>
</dbReference>
<dbReference type="SUPFAM" id="SSF53474">
    <property type="entry name" value="alpha/beta-Hydrolases"/>
    <property type="match status" value="1"/>
</dbReference>
<dbReference type="EMBL" id="LSBJ02000001">
    <property type="protein sequence ID" value="OAQ72201.1"/>
    <property type="molecule type" value="Genomic_DNA"/>
</dbReference>
<dbReference type="Proteomes" id="UP000078397">
    <property type="component" value="Unassembled WGS sequence"/>
</dbReference>
<evidence type="ECO:0000256" key="12">
    <source>
        <dbReference type="SAM" id="Coils"/>
    </source>
</evidence>
<dbReference type="RefSeq" id="XP_018148284.1">
    <property type="nucleotide sequence ID" value="XM_018280298.1"/>
</dbReference>
<evidence type="ECO:0000256" key="9">
    <source>
        <dbReference type="ARBA" id="ARBA00023128"/>
    </source>
</evidence>
<evidence type="ECO:0000313" key="14">
    <source>
        <dbReference type="EMBL" id="OAQ72201.1"/>
    </source>
</evidence>
<comment type="caution">
    <text evidence="14">The sequence shown here is derived from an EMBL/GenBank/DDBJ whole genome shotgun (WGS) entry which is preliminary data.</text>
</comment>
<evidence type="ECO:0000256" key="10">
    <source>
        <dbReference type="ARBA" id="ARBA00023136"/>
    </source>
</evidence>
<keyword evidence="8" id="KW-1133">Transmembrane helix</keyword>
<name>A0A179G4A7_METCM</name>
<dbReference type="KEGG" id="pchm:VFPPC_00233"/>
<evidence type="ECO:0000256" key="5">
    <source>
        <dbReference type="ARBA" id="ARBA00022692"/>
    </source>
</evidence>
<gene>
    <name evidence="14" type="ORF">VFPPC_00233</name>
</gene>
<reference evidence="14 15" key="1">
    <citation type="journal article" date="2016" name="PLoS Pathog.">
        <title>Biosynthesis of antibiotic leucinostatins in bio-control fungus Purpureocillium lilacinum and their inhibition on phytophthora revealed by genome mining.</title>
        <authorList>
            <person name="Wang G."/>
            <person name="Liu Z."/>
            <person name="Lin R."/>
            <person name="Li E."/>
            <person name="Mao Z."/>
            <person name="Ling J."/>
            <person name="Yang Y."/>
            <person name="Yin W.B."/>
            <person name="Xie B."/>
        </authorList>
    </citation>
    <scope>NUCLEOTIDE SEQUENCE [LARGE SCALE GENOMIC DNA]</scope>
    <source>
        <strain evidence="14">170</strain>
    </source>
</reference>
<feature type="chain" id="PRO_5007950207" description="Carboxylic ester hydrolase" evidence="11">
    <location>
        <begin position="18"/>
        <end position="635"/>
    </location>
</feature>
<dbReference type="InterPro" id="IPR029058">
    <property type="entry name" value="AB_hydrolase_fold"/>
</dbReference>
<dbReference type="Pfam" id="PF03650">
    <property type="entry name" value="MPC"/>
    <property type="match status" value="1"/>
</dbReference>
<evidence type="ECO:0000256" key="2">
    <source>
        <dbReference type="ARBA" id="ARBA00005964"/>
    </source>
</evidence>
<dbReference type="Gene3D" id="3.40.50.1820">
    <property type="entry name" value="alpha/beta hydrolase"/>
    <property type="match status" value="1"/>
</dbReference>
<dbReference type="InterPro" id="IPR050309">
    <property type="entry name" value="Type-B_Carboxylest/Lipase"/>
</dbReference>
<protein>
    <recommendedName>
        <fullName evidence="11">Carboxylic ester hydrolase</fullName>
        <ecNumber evidence="11">3.1.1.-</ecNumber>
    </recommendedName>
</protein>
<feature type="coiled-coil region" evidence="12">
    <location>
        <begin position="608"/>
        <end position="635"/>
    </location>
</feature>
<keyword evidence="4" id="KW-0813">Transport</keyword>
<keyword evidence="7 11" id="KW-0378">Hydrolase</keyword>
<evidence type="ECO:0000256" key="4">
    <source>
        <dbReference type="ARBA" id="ARBA00022448"/>
    </source>
</evidence>
<organism evidence="14 15">
    <name type="scientific">Pochonia chlamydosporia 170</name>
    <dbReference type="NCBI Taxonomy" id="1380566"/>
    <lineage>
        <taxon>Eukaryota</taxon>
        <taxon>Fungi</taxon>
        <taxon>Dikarya</taxon>
        <taxon>Ascomycota</taxon>
        <taxon>Pezizomycotina</taxon>
        <taxon>Sordariomycetes</taxon>
        <taxon>Hypocreomycetidae</taxon>
        <taxon>Hypocreales</taxon>
        <taxon>Clavicipitaceae</taxon>
        <taxon>Pochonia</taxon>
    </lineage>
</organism>
<dbReference type="STRING" id="1380566.A0A179G4A7"/>
<dbReference type="InterPro" id="IPR019826">
    <property type="entry name" value="Carboxylesterase_B_AS"/>
</dbReference>
<evidence type="ECO:0000256" key="7">
    <source>
        <dbReference type="ARBA" id="ARBA00022801"/>
    </source>
</evidence>
<dbReference type="PANTHER" id="PTHR11559">
    <property type="entry name" value="CARBOXYLESTERASE"/>
    <property type="match status" value="1"/>
</dbReference>
<dbReference type="InterPro" id="IPR002018">
    <property type="entry name" value="CarbesteraseB"/>
</dbReference>
<dbReference type="PROSITE" id="PS00122">
    <property type="entry name" value="CARBOXYLESTERASE_B_1"/>
    <property type="match status" value="1"/>
</dbReference>
<dbReference type="EC" id="3.1.1.-" evidence="11"/>
<evidence type="ECO:0000256" key="1">
    <source>
        <dbReference type="ARBA" id="ARBA00004448"/>
    </source>
</evidence>
<sequence length="635" mass="70076">MLKIAFAALGFSTVALTSHLPVVDLGYALHRARFNESGDYYSFKNIRFADAPVGKNRFRPPVAVSSVNRTVSDGPEVGNICPQGYPDWTLVDGAKEAGVSVEEYRRQLESDPRNSEDCLFLDVVVPRTLFGGGRGKCAKAGAPVMVWIYGGGYVFGLKDDEVYNPSGLVAGSFEDGGKGVIYVALNYRLGMYGWLNGLGDEDIFPNVALQDQLFGLEWVKKYIHLFGGDANRITVFGESAGGGSIMHHLTAKDGHTSLPFKRALIQSPGYQPVLDLPGIWNRTLETASNITGRSITNGAALAAIDAPTLYKINNKIIQDSPISTYTYGPSIDGSYVRDTPTVRLQQRKFNPKPQLMLGHNLHEGLAYITPDINTSALVATKLDQVLPVAQSAKNYILSTLYPPAPWGPYKTENERAVLLFTELFFACNTRGLGTAYKNETWNYRFEVPPATHGQDVAYTFYNGERKEGSLARDMQWYFTKFGEFGDPNVRGSLREWERYGDGARLVTFGEEGVGGDEDELRNMRYFWGPVSNFGIPVAAVLDTQKSPDLISGQMTGALCIYSATFMRYSLAVTPKNYLLFACHFVNECAQLTQGYRYLSYHNWGGKEKMDLEKGIEAAKSKVEGVEDKVKSAVGK</sequence>
<dbReference type="Pfam" id="PF00135">
    <property type="entry name" value="COesterase"/>
    <property type="match status" value="1"/>
</dbReference>
<feature type="domain" description="Carboxylesterase type B" evidence="13">
    <location>
        <begin position="37"/>
        <end position="501"/>
    </location>
</feature>
<keyword evidence="12" id="KW-0175">Coiled coil</keyword>
<evidence type="ECO:0000259" key="13">
    <source>
        <dbReference type="Pfam" id="PF00135"/>
    </source>
</evidence>
<dbReference type="ESTHER" id="metcm-a0a179g4a7">
    <property type="family name" value="Fungal_carboxylesterase_lipase"/>
</dbReference>
<comment type="similarity">
    <text evidence="3">Belongs to the mitochondrial pyruvate carrier (MPC) (TC 2.A.105) family.</text>
</comment>
<evidence type="ECO:0000256" key="3">
    <source>
        <dbReference type="ARBA" id="ARBA00006416"/>
    </source>
</evidence>
<dbReference type="InterPro" id="IPR019819">
    <property type="entry name" value="Carboxylesterase_B_CS"/>
</dbReference>
<keyword evidence="10" id="KW-0472">Membrane</keyword>
<dbReference type="PROSITE" id="PS00941">
    <property type="entry name" value="CARBOXYLESTERASE_B_2"/>
    <property type="match status" value="1"/>
</dbReference>